<protein>
    <submittedName>
        <fullName evidence="1">Uncharacterized protein</fullName>
    </submittedName>
</protein>
<dbReference type="EMBL" id="BMAO01032910">
    <property type="protein sequence ID" value="GFQ85633.1"/>
    <property type="molecule type" value="Genomic_DNA"/>
</dbReference>
<comment type="caution">
    <text evidence="1">The sequence shown here is derived from an EMBL/GenBank/DDBJ whole genome shotgun (WGS) entry which is preliminary data.</text>
</comment>
<evidence type="ECO:0000313" key="1">
    <source>
        <dbReference type="EMBL" id="GFQ85633.1"/>
    </source>
</evidence>
<accession>A0A8X6GMJ3</accession>
<sequence>MVKLLQYGCPLAPNSFEKRTLRQCGDTPAYHIRLFSLFKFTYAEHHWEPGSQSYRSSYLEPVLRQPDISSQSRVKKRAPDWLM</sequence>
<organism evidence="1 2">
    <name type="scientific">Trichonephila clavata</name>
    <name type="common">Joro spider</name>
    <name type="synonym">Nephila clavata</name>
    <dbReference type="NCBI Taxonomy" id="2740835"/>
    <lineage>
        <taxon>Eukaryota</taxon>
        <taxon>Metazoa</taxon>
        <taxon>Ecdysozoa</taxon>
        <taxon>Arthropoda</taxon>
        <taxon>Chelicerata</taxon>
        <taxon>Arachnida</taxon>
        <taxon>Araneae</taxon>
        <taxon>Araneomorphae</taxon>
        <taxon>Entelegynae</taxon>
        <taxon>Araneoidea</taxon>
        <taxon>Nephilidae</taxon>
        <taxon>Trichonephila</taxon>
    </lineage>
</organism>
<dbReference type="AlphaFoldDB" id="A0A8X6GMJ3"/>
<reference evidence="1" key="1">
    <citation type="submission" date="2020-07" db="EMBL/GenBank/DDBJ databases">
        <title>Multicomponent nature underlies the extraordinary mechanical properties of spider dragline silk.</title>
        <authorList>
            <person name="Kono N."/>
            <person name="Nakamura H."/>
            <person name="Mori M."/>
            <person name="Yoshida Y."/>
            <person name="Ohtoshi R."/>
            <person name="Malay A.D."/>
            <person name="Moran D.A.P."/>
            <person name="Tomita M."/>
            <person name="Numata K."/>
            <person name="Arakawa K."/>
        </authorList>
    </citation>
    <scope>NUCLEOTIDE SEQUENCE</scope>
</reference>
<keyword evidence="2" id="KW-1185">Reference proteome</keyword>
<name>A0A8X6GMJ3_TRICU</name>
<dbReference type="Proteomes" id="UP000887116">
    <property type="component" value="Unassembled WGS sequence"/>
</dbReference>
<proteinExistence type="predicted"/>
<gene>
    <name evidence="1" type="ORF">TNCT_173221</name>
</gene>
<evidence type="ECO:0000313" key="2">
    <source>
        <dbReference type="Proteomes" id="UP000887116"/>
    </source>
</evidence>